<evidence type="ECO:0000313" key="2">
    <source>
        <dbReference type="Proteomes" id="UP001433508"/>
    </source>
</evidence>
<evidence type="ECO:0000313" key="1">
    <source>
        <dbReference type="EMBL" id="KAK9234503.1"/>
    </source>
</evidence>
<reference evidence="2" key="1">
    <citation type="journal article" date="2024" name="Front. Bioeng. Biotechnol.">
        <title>Genome-scale model development and genomic sequencing of the oleaginous clade Lipomyces.</title>
        <authorList>
            <person name="Czajka J.J."/>
            <person name="Han Y."/>
            <person name="Kim J."/>
            <person name="Mondo S.J."/>
            <person name="Hofstad B.A."/>
            <person name="Robles A."/>
            <person name="Haridas S."/>
            <person name="Riley R."/>
            <person name="LaButti K."/>
            <person name="Pangilinan J."/>
            <person name="Andreopoulos W."/>
            <person name="Lipzen A."/>
            <person name="Yan J."/>
            <person name="Wang M."/>
            <person name="Ng V."/>
            <person name="Grigoriev I.V."/>
            <person name="Spatafora J.W."/>
            <person name="Magnuson J.K."/>
            <person name="Baker S.E."/>
            <person name="Pomraning K.R."/>
        </authorList>
    </citation>
    <scope>NUCLEOTIDE SEQUENCE [LARGE SCALE GENOMIC DNA]</scope>
    <source>
        <strain evidence="2">CBS 7786</strain>
    </source>
</reference>
<organism evidence="1 2">
    <name type="scientific">Lipomyces kononenkoae</name>
    <name type="common">Yeast</name>
    <dbReference type="NCBI Taxonomy" id="34357"/>
    <lineage>
        <taxon>Eukaryota</taxon>
        <taxon>Fungi</taxon>
        <taxon>Dikarya</taxon>
        <taxon>Ascomycota</taxon>
        <taxon>Saccharomycotina</taxon>
        <taxon>Lipomycetes</taxon>
        <taxon>Lipomycetales</taxon>
        <taxon>Lipomycetaceae</taxon>
        <taxon>Lipomyces</taxon>
    </lineage>
</organism>
<dbReference type="EMBL" id="MU971471">
    <property type="protein sequence ID" value="KAK9234503.1"/>
    <property type="molecule type" value="Genomic_DNA"/>
</dbReference>
<accession>A0ACC3SSA4</accession>
<name>A0ACC3SSA4_LIPKO</name>
<comment type="caution">
    <text evidence="1">The sequence shown here is derived from an EMBL/GenBank/DDBJ whole genome shotgun (WGS) entry which is preliminary data.</text>
</comment>
<proteinExistence type="predicted"/>
<keyword evidence="2" id="KW-1185">Reference proteome</keyword>
<dbReference type="Proteomes" id="UP001433508">
    <property type="component" value="Unassembled WGS sequence"/>
</dbReference>
<gene>
    <name evidence="1" type="ORF">V1525DRAFT_412917</name>
</gene>
<protein>
    <submittedName>
        <fullName evidence="1">Uncharacterized protein</fullName>
    </submittedName>
</protein>
<sequence length="252" mass="28518">MRLQFKPWLEVPPPRHELHEDSSSDEDQHFDSEEEDDEFKPQKISRQDAGSDIQINVLTSDSVHQLVIASPSLEPTLLALGPSTQRGSISVSSAEFDQTLPIMYLTRNSFHWIKLPQIPSNLCYPLSQCILEDLRPDITVVLVPLFVDPDTPIRVLSTSELKPDLSDDLLLQPPRFITGIFAAIMSYAEIIHSKAVALVTNAEGVPDHEFVEEEASQSLVQLLPKFIQSSEDWKLDLFTLRRFHVRSTAMYV</sequence>